<evidence type="ECO:0000313" key="8">
    <source>
        <dbReference type="EMBL" id="ANE05344.1"/>
    </source>
</evidence>
<evidence type="ECO:0000313" key="9">
    <source>
        <dbReference type="Proteomes" id="UP000076929"/>
    </source>
</evidence>
<dbReference type="InterPro" id="IPR036390">
    <property type="entry name" value="WH_DNA-bd_sf"/>
</dbReference>
<dbReference type="InterPro" id="IPR037171">
    <property type="entry name" value="NagB/RpiA_transferase-like"/>
</dbReference>
<keyword evidence="5" id="KW-0804">Transcription</keyword>
<evidence type="ECO:0000256" key="2">
    <source>
        <dbReference type="ARBA" id="ARBA00022491"/>
    </source>
</evidence>
<dbReference type="PRINTS" id="PR00037">
    <property type="entry name" value="HTHLACR"/>
</dbReference>
<gene>
    <name evidence="8" type="ORF">ccrud_08345</name>
</gene>
<dbReference type="Gene3D" id="1.10.10.10">
    <property type="entry name" value="Winged helix-like DNA-binding domain superfamily/Winged helix DNA-binding domain"/>
    <property type="match status" value="1"/>
</dbReference>
<proteinExistence type="predicted"/>
<evidence type="ECO:0000259" key="7">
    <source>
        <dbReference type="PROSITE" id="PS51000"/>
    </source>
</evidence>
<evidence type="ECO:0000256" key="5">
    <source>
        <dbReference type="ARBA" id="ARBA00023163"/>
    </source>
</evidence>
<dbReference type="STRING" id="1652495.ccrud_08345"/>
<dbReference type="InterPro" id="IPR036388">
    <property type="entry name" value="WH-like_DNA-bd_sf"/>
</dbReference>
<feature type="domain" description="HTH deoR-type" evidence="7">
    <location>
        <begin position="4"/>
        <end position="59"/>
    </location>
</feature>
<dbReference type="PANTHER" id="PTHR30363">
    <property type="entry name" value="HTH-TYPE TRANSCRIPTIONAL REGULATOR SRLR-RELATED"/>
    <property type="match status" value="1"/>
</dbReference>
<keyword evidence="9" id="KW-1185">Reference proteome</keyword>
<dbReference type="Pfam" id="PF08220">
    <property type="entry name" value="HTH_DeoR"/>
    <property type="match status" value="1"/>
</dbReference>
<dbReference type="InterPro" id="IPR018356">
    <property type="entry name" value="Tscrpt_reg_HTH_DeoR_CS"/>
</dbReference>
<dbReference type="PROSITE" id="PS51000">
    <property type="entry name" value="HTH_DEOR_2"/>
    <property type="match status" value="1"/>
</dbReference>
<name>A0A172QXB6_9CORY</name>
<comment type="function">
    <text evidence="6">Repressor of the lactose catabolism operon. Galactose-6-phosphate is the inducer.</text>
</comment>
<evidence type="ECO:0000256" key="1">
    <source>
        <dbReference type="ARBA" id="ARBA00021390"/>
    </source>
</evidence>
<keyword evidence="2" id="KW-0678">Repressor</keyword>
<evidence type="ECO:0000256" key="3">
    <source>
        <dbReference type="ARBA" id="ARBA00023015"/>
    </source>
</evidence>
<dbReference type="SUPFAM" id="SSF46785">
    <property type="entry name" value="Winged helix' DNA-binding domain"/>
    <property type="match status" value="1"/>
</dbReference>
<keyword evidence="3" id="KW-0805">Transcription regulation</keyword>
<evidence type="ECO:0000256" key="6">
    <source>
        <dbReference type="ARBA" id="ARBA00024937"/>
    </source>
</evidence>
<dbReference type="GO" id="GO:0003677">
    <property type="term" value="F:DNA binding"/>
    <property type="evidence" value="ECO:0007669"/>
    <property type="project" value="UniProtKB-KW"/>
</dbReference>
<reference evidence="8 9" key="1">
    <citation type="submission" date="2016-05" db="EMBL/GenBank/DDBJ databases">
        <title>Complete genome sequence of Corynebacterium crudilactis, a new Corynebacterium species isolated from raw cow's milk.</title>
        <authorList>
            <person name="Christian R."/>
            <person name="Zimmermann J."/>
            <person name="Lipski A."/>
            <person name="Kalinowski J."/>
        </authorList>
    </citation>
    <scope>NUCLEOTIDE SEQUENCE [LARGE SCALE GENOMIC DNA]</scope>
    <source>
        <strain evidence="8 9">JZ16</strain>
    </source>
</reference>
<dbReference type="InterPro" id="IPR001034">
    <property type="entry name" value="DeoR_HTH"/>
</dbReference>
<dbReference type="AlphaFoldDB" id="A0A172QXB6"/>
<dbReference type="InterPro" id="IPR050313">
    <property type="entry name" value="Carb_Metab_HTH_regulators"/>
</dbReference>
<protein>
    <recommendedName>
        <fullName evidence="1">Lactose phosphotransferase system repressor</fullName>
    </recommendedName>
</protein>
<evidence type="ECO:0000256" key="4">
    <source>
        <dbReference type="ARBA" id="ARBA00023125"/>
    </source>
</evidence>
<dbReference type="SMART" id="SM00420">
    <property type="entry name" value="HTH_DEOR"/>
    <property type="match status" value="1"/>
</dbReference>
<dbReference type="Pfam" id="PF00455">
    <property type="entry name" value="DeoRC"/>
    <property type="match status" value="1"/>
</dbReference>
<dbReference type="EMBL" id="CP015622">
    <property type="protein sequence ID" value="ANE05344.1"/>
    <property type="molecule type" value="Genomic_DNA"/>
</dbReference>
<dbReference type="PROSITE" id="PS00894">
    <property type="entry name" value="HTH_DEOR_1"/>
    <property type="match status" value="1"/>
</dbReference>
<sequence>MISQTDRQHEIVSMLAPTGAVSVGDLAEHFEVTTETIRRDLRIMESLGLLQRVHGGAISPEPRSSAPPRVAVTGLPPEPEALELAFSAVSLITPAVRSIFLDSGLACTAIATVLGDPPDNARWTVVTSSPGAVIALSAATGTTAVILHGTVHAKSSSIIGATAVSMVSQLRADIAFIEVDALRVGTDLCTFHPEMIPVKQAMIKSASFTVAVLSRRMQPDYAQSPRPFATLADFDALVTDDCSLDFPVLPNHNFQVVTI</sequence>
<organism evidence="8 9">
    <name type="scientific">Corynebacterium crudilactis</name>
    <dbReference type="NCBI Taxonomy" id="1652495"/>
    <lineage>
        <taxon>Bacteria</taxon>
        <taxon>Bacillati</taxon>
        <taxon>Actinomycetota</taxon>
        <taxon>Actinomycetes</taxon>
        <taxon>Mycobacteriales</taxon>
        <taxon>Corynebacteriaceae</taxon>
        <taxon>Corynebacterium</taxon>
    </lineage>
</organism>
<dbReference type="InterPro" id="IPR014036">
    <property type="entry name" value="DeoR-like_C"/>
</dbReference>
<dbReference type="KEGG" id="ccjz:ccrud_08345"/>
<dbReference type="GO" id="GO:0003700">
    <property type="term" value="F:DNA-binding transcription factor activity"/>
    <property type="evidence" value="ECO:0007669"/>
    <property type="project" value="InterPro"/>
</dbReference>
<dbReference type="OrthoDB" id="7688673at2"/>
<dbReference type="SUPFAM" id="SSF100950">
    <property type="entry name" value="NagB/RpiA/CoA transferase-like"/>
    <property type="match status" value="1"/>
</dbReference>
<accession>A0A172QXB6</accession>
<dbReference type="SMART" id="SM01134">
    <property type="entry name" value="DeoRC"/>
    <property type="match status" value="1"/>
</dbReference>
<dbReference type="Proteomes" id="UP000076929">
    <property type="component" value="Chromosome"/>
</dbReference>
<dbReference type="PANTHER" id="PTHR30363:SF4">
    <property type="entry name" value="GLYCEROL-3-PHOSPHATE REGULON REPRESSOR"/>
    <property type="match status" value="1"/>
</dbReference>
<keyword evidence="4" id="KW-0238">DNA-binding</keyword>